<dbReference type="Gene3D" id="3.10.520.10">
    <property type="entry name" value="ApbE-like domains"/>
    <property type="match status" value="1"/>
</dbReference>
<dbReference type="RefSeq" id="WP_345479313.1">
    <property type="nucleotide sequence ID" value="NZ_BAABLP010000001.1"/>
</dbReference>
<keyword evidence="4" id="KW-0285">Flavoprotein</keyword>
<dbReference type="PANTHER" id="PTHR30040">
    <property type="entry name" value="THIAMINE BIOSYNTHESIS LIPOPROTEIN APBE"/>
    <property type="match status" value="1"/>
</dbReference>
<evidence type="ECO:0000256" key="2">
    <source>
        <dbReference type="ARBA" id="ARBA00011955"/>
    </source>
</evidence>
<evidence type="ECO:0000256" key="9">
    <source>
        <dbReference type="ARBA" id="ARBA00031306"/>
    </source>
</evidence>
<evidence type="ECO:0000256" key="10">
    <source>
        <dbReference type="ARBA" id="ARBA00048540"/>
    </source>
</evidence>
<gene>
    <name evidence="11" type="ORF">GCM10025783_04660</name>
</gene>
<organism evidence="11 12">
    <name type="scientific">Amnibacterium soli</name>
    <dbReference type="NCBI Taxonomy" id="1282736"/>
    <lineage>
        <taxon>Bacteria</taxon>
        <taxon>Bacillati</taxon>
        <taxon>Actinomycetota</taxon>
        <taxon>Actinomycetes</taxon>
        <taxon>Micrococcales</taxon>
        <taxon>Microbacteriaceae</taxon>
        <taxon>Amnibacterium</taxon>
    </lineage>
</organism>
<name>A0ABP8YTA2_9MICO</name>
<dbReference type="PANTHER" id="PTHR30040:SF2">
    <property type="entry name" value="FAD:PROTEIN FMN TRANSFERASE"/>
    <property type="match status" value="1"/>
</dbReference>
<sequence>MTALSPGGVRTSTTFEAIGTRWTITAGDPLDPALLARVDEVIAEYDATWSRFRADSAVARLARGEQLDLGPTAPPLLALLEDLRQRTGGALDPLVAASLEHIGYNAAVDLLAAPGYRPAPRAALHRDGGVVRVEPPALLDVGSAGKGQLVDLVTEVLAAGGHGEALVDASGDLRVSGVPVRVALEHPFDPTAAIGVVEVADAAIAGSAINRRSWSAEGGRRLHHVLDARTGRPVETVAATWVLADTAMLADALATALFLVPPEALTDAYDFRWVRMRTDGVASWSPDLPGEVFR</sequence>
<evidence type="ECO:0000313" key="11">
    <source>
        <dbReference type="EMBL" id="GAA4737311.1"/>
    </source>
</evidence>
<keyword evidence="7" id="KW-0274">FAD</keyword>
<evidence type="ECO:0000256" key="5">
    <source>
        <dbReference type="ARBA" id="ARBA00022679"/>
    </source>
</evidence>
<evidence type="ECO:0000256" key="1">
    <source>
        <dbReference type="ARBA" id="ARBA00001946"/>
    </source>
</evidence>
<dbReference type="SUPFAM" id="SSF143631">
    <property type="entry name" value="ApbE-like"/>
    <property type="match status" value="1"/>
</dbReference>
<evidence type="ECO:0000256" key="8">
    <source>
        <dbReference type="ARBA" id="ARBA00022842"/>
    </source>
</evidence>
<dbReference type="Proteomes" id="UP001500121">
    <property type="component" value="Unassembled WGS sequence"/>
</dbReference>
<accession>A0ABP8YTA2</accession>
<proteinExistence type="predicted"/>
<dbReference type="InterPro" id="IPR003374">
    <property type="entry name" value="ApbE-like_sf"/>
</dbReference>
<reference evidence="12" key="1">
    <citation type="journal article" date="2019" name="Int. J. Syst. Evol. Microbiol.">
        <title>The Global Catalogue of Microorganisms (GCM) 10K type strain sequencing project: providing services to taxonomists for standard genome sequencing and annotation.</title>
        <authorList>
            <consortium name="The Broad Institute Genomics Platform"/>
            <consortium name="The Broad Institute Genome Sequencing Center for Infectious Disease"/>
            <person name="Wu L."/>
            <person name="Ma J."/>
        </authorList>
    </citation>
    <scope>NUCLEOTIDE SEQUENCE [LARGE SCALE GENOMIC DNA]</scope>
    <source>
        <strain evidence="12">JCM 19015</strain>
    </source>
</reference>
<keyword evidence="12" id="KW-1185">Reference proteome</keyword>
<evidence type="ECO:0000256" key="3">
    <source>
        <dbReference type="ARBA" id="ARBA00016337"/>
    </source>
</evidence>
<evidence type="ECO:0000256" key="7">
    <source>
        <dbReference type="ARBA" id="ARBA00022827"/>
    </source>
</evidence>
<evidence type="ECO:0000313" key="12">
    <source>
        <dbReference type="Proteomes" id="UP001500121"/>
    </source>
</evidence>
<dbReference type="Pfam" id="PF02424">
    <property type="entry name" value="ApbE"/>
    <property type="match status" value="1"/>
</dbReference>
<keyword evidence="6" id="KW-0479">Metal-binding</keyword>
<comment type="catalytic activity">
    <reaction evidence="10">
        <text>L-threonyl-[protein] + FAD = FMN-L-threonyl-[protein] + AMP + H(+)</text>
        <dbReference type="Rhea" id="RHEA:36847"/>
        <dbReference type="Rhea" id="RHEA-COMP:11060"/>
        <dbReference type="Rhea" id="RHEA-COMP:11061"/>
        <dbReference type="ChEBI" id="CHEBI:15378"/>
        <dbReference type="ChEBI" id="CHEBI:30013"/>
        <dbReference type="ChEBI" id="CHEBI:57692"/>
        <dbReference type="ChEBI" id="CHEBI:74257"/>
        <dbReference type="ChEBI" id="CHEBI:456215"/>
        <dbReference type="EC" id="2.7.1.180"/>
    </reaction>
</comment>
<dbReference type="GO" id="GO:0016740">
    <property type="term" value="F:transferase activity"/>
    <property type="evidence" value="ECO:0007669"/>
    <property type="project" value="UniProtKB-KW"/>
</dbReference>
<keyword evidence="5 11" id="KW-0808">Transferase</keyword>
<comment type="cofactor">
    <cofactor evidence="1">
        <name>Mg(2+)</name>
        <dbReference type="ChEBI" id="CHEBI:18420"/>
    </cofactor>
</comment>
<dbReference type="EMBL" id="BAABLP010000001">
    <property type="protein sequence ID" value="GAA4737311.1"/>
    <property type="molecule type" value="Genomic_DNA"/>
</dbReference>
<evidence type="ECO:0000256" key="6">
    <source>
        <dbReference type="ARBA" id="ARBA00022723"/>
    </source>
</evidence>
<protein>
    <recommendedName>
        <fullName evidence="3">FAD:protein FMN transferase</fullName>
        <ecNumber evidence="2">2.7.1.180</ecNumber>
    </recommendedName>
    <alternativeName>
        <fullName evidence="9">Flavin transferase</fullName>
    </alternativeName>
</protein>
<keyword evidence="8" id="KW-0460">Magnesium</keyword>
<dbReference type="InterPro" id="IPR024932">
    <property type="entry name" value="ApbE"/>
</dbReference>
<evidence type="ECO:0000256" key="4">
    <source>
        <dbReference type="ARBA" id="ARBA00022630"/>
    </source>
</evidence>
<comment type="caution">
    <text evidence="11">The sequence shown here is derived from an EMBL/GenBank/DDBJ whole genome shotgun (WGS) entry which is preliminary data.</text>
</comment>
<dbReference type="EC" id="2.7.1.180" evidence="2"/>